<protein>
    <submittedName>
        <fullName evidence="1">Uncharacterized protein</fullName>
    </submittedName>
</protein>
<dbReference type="EMBL" id="CDMY01000224">
    <property type="protein sequence ID" value="CEL94659.1"/>
    <property type="molecule type" value="Genomic_DNA"/>
</dbReference>
<dbReference type="GO" id="GO:0005634">
    <property type="term" value="C:nucleus"/>
    <property type="evidence" value="ECO:0007669"/>
    <property type="project" value="InterPro"/>
</dbReference>
<dbReference type="GO" id="GO:0006325">
    <property type="term" value="P:chromatin organization"/>
    <property type="evidence" value="ECO:0007669"/>
    <property type="project" value="InterPro"/>
</dbReference>
<dbReference type="VEuPathDB" id="CryptoDB:Vbra_7332"/>
<dbReference type="Proteomes" id="UP000041254">
    <property type="component" value="Unassembled WGS sequence"/>
</dbReference>
<sequence>MSDEDDVTIESIEISPNECPLESPLHLSIAFRSKRAFTAARWKITYTVDTVHTRKVIYLGETDAADYSVGSNVMTFSVDQISTEGIPKDVLANIGLLAATLMEGDKEVLAVNMVTQVRAEANGSLSRVIFSPLE</sequence>
<dbReference type="AlphaFoldDB" id="A0A0G4EH14"/>
<evidence type="ECO:0000313" key="1">
    <source>
        <dbReference type="EMBL" id="CEL94659.1"/>
    </source>
</evidence>
<evidence type="ECO:0000313" key="2">
    <source>
        <dbReference type="Proteomes" id="UP000041254"/>
    </source>
</evidence>
<organism evidence="1 2">
    <name type="scientific">Vitrella brassicaformis (strain CCMP3155)</name>
    <dbReference type="NCBI Taxonomy" id="1169540"/>
    <lineage>
        <taxon>Eukaryota</taxon>
        <taxon>Sar</taxon>
        <taxon>Alveolata</taxon>
        <taxon>Colpodellida</taxon>
        <taxon>Vitrellaceae</taxon>
        <taxon>Vitrella</taxon>
    </lineage>
</organism>
<dbReference type="Gene3D" id="2.60.40.1490">
    <property type="entry name" value="Histone chaperone ASF1-like"/>
    <property type="match status" value="1"/>
</dbReference>
<keyword evidence="2" id="KW-1185">Reference proteome</keyword>
<accession>A0A0G4EH14</accession>
<name>A0A0G4EH14_VITBC</name>
<dbReference type="InterPro" id="IPR036747">
    <property type="entry name" value="ASF1-like_sf"/>
</dbReference>
<dbReference type="SUPFAM" id="SSF101546">
    <property type="entry name" value="ASF1-like"/>
    <property type="match status" value="1"/>
</dbReference>
<reference evidence="1 2" key="1">
    <citation type="submission" date="2014-11" db="EMBL/GenBank/DDBJ databases">
        <authorList>
            <person name="Zhu J."/>
            <person name="Qi W."/>
            <person name="Song R."/>
        </authorList>
    </citation>
    <scope>NUCLEOTIDE SEQUENCE [LARGE SCALE GENOMIC DNA]</scope>
</reference>
<gene>
    <name evidence="1" type="ORF">Vbra_7332</name>
</gene>
<proteinExistence type="predicted"/>
<dbReference type="InParanoid" id="A0A0G4EH14"/>
<dbReference type="OMA" id="WEVQYLV"/>
<dbReference type="OrthoDB" id="447247at2759"/>